<comment type="caution">
    <text evidence="2">The sequence shown here is derived from an EMBL/GenBank/DDBJ whole genome shotgun (WGS) entry which is preliminary data.</text>
</comment>
<dbReference type="EMBL" id="CACTIH010000282">
    <property type="protein sequence ID" value="CAA2958751.1"/>
    <property type="molecule type" value="Genomic_DNA"/>
</dbReference>
<dbReference type="AlphaFoldDB" id="A0A8S0Q0P2"/>
<dbReference type="Proteomes" id="UP000594638">
    <property type="component" value="Unassembled WGS sequence"/>
</dbReference>
<evidence type="ECO:0000256" key="1">
    <source>
        <dbReference type="SAM" id="MobiDB-lite"/>
    </source>
</evidence>
<dbReference type="Gramene" id="OE9A109065T1">
    <property type="protein sequence ID" value="OE9A109065C1"/>
    <property type="gene ID" value="OE9A109065"/>
</dbReference>
<protein>
    <submittedName>
        <fullName evidence="2">Uncharacterized protein</fullName>
    </submittedName>
</protein>
<keyword evidence="3" id="KW-1185">Reference proteome</keyword>
<feature type="region of interest" description="Disordered" evidence="1">
    <location>
        <begin position="1"/>
        <end position="20"/>
    </location>
</feature>
<gene>
    <name evidence="2" type="ORF">OLEA9_A109065</name>
</gene>
<feature type="non-terminal residue" evidence="2">
    <location>
        <position position="1"/>
    </location>
</feature>
<sequence length="57" mass="6176">ARSITTTNRSDTASHHQQRQIQATAELNLARRSCDVVIKEQQGIAARSASPSTLATK</sequence>
<accession>A0A8S0Q0P2</accession>
<evidence type="ECO:0000313" key="2">
    <source>
        <dbReference type="EMBL" id="CAA2958751.1"/>
    </source>
</evidence>
<reference evidence="2 3" key="1">
    <citation type="submission" date="2019-12" db="EMBL/GenBank/DDBJ databases">
        <authorList>
            <person name="Alioto T."/>
            <person name="Alioto T."/>
            <person name="Gomez Garrido J."/>
        </authorList>
    </citation>
    <scope>NUCLEOTIDE SEQUENCE [LARGE SCALE GENOMIC DNA]</scope>
</reference>
<feature type="compositionally biased region" description="Polar residues" evidence="1">
    <location>
        <begin position="1"/>
        <end position="11"/>
    </location>
</feature>
<evidence type="ECO:0000313" key="3">
    <source>
        <dbReference type="Proteomes" id="UP000594638"/>
    </source>
</evidence>
<name>A0A8S0Q0P2_OLEEU</name>
<organism evidence="2 3">
    <name type="scientific">Olea europaea subsp. europaea</name>
    <dbReference type="NCBI Taxonomy" id="158383"/>
    <lineage>
        <taxon>Eukaryota</taxon>
        <taxon>Viridiplantae</taxon>
        <taxon>Streptophyta</taxon>
        <taxon>Embryophyta</taxon>
        <taxon>Tracheophyta</taxon>
        <taxon>Spermatophyta</taxon>
        <taxon>Magnoliopsida</taxon>
        <taxon>eudicotyledons</taxon>
        <taxon>Gunneridae</taxon>
        <taxon>Pentapetalae</taxon>
        <taxon>asterids</taxon>
        <taxon>lamiids</taxon>
        <taxon>Lamiales</taxon>
        <taxon>Oleaceae</taxon>
        <taxon>Oleeae</taxon>
        <taxon>Olea</taxon>
    </lineage>
</organism>
<proteinExistence type="predicted"/>